<gene>
    <name evidence="2" type="ORF">EEDITHA_LOCUS4546</name>
</gene>
<sequence length="137" mass="16113">MPLPCSVKAQSNKELQSSTEYIDDFEKKSFVICDTECETQSQLFDDMEPHSQRWDCDQKDYFEHEDTKESRNDAPKKRNVEDASTQTPEYNKVIDGNIIKSNESFGVFVAQELLNVPLIKRRQIMFEIVRLFEHRSQ</sequence>
<evidence type="ECO:0000256" key="1">
    <source>
        <dbReference type="SAM" id="MobiDB-lite"/>
    </source>
</evidence>
<organism evidence="2 3">
    <name type="scientific">Euphydryas editha</name>
    <name type="common">Edith's checkerspot</name>
    <dbReference type="NCBI Taxonomy" id="104508"/>
    <lineage>
        <taxon>Eukaryota</taxon>
        <taxon>Metazoa</taxon>
        <taxon>Ecdysozoa</taxon>
        <taxon>Arthropoda</taxon>
        <taxon>Hexapoda</taxon>
        <taxon>Insecta</taxon>
        <taxon>Pterygota</taxon>
        <taxon>Neoptera</taxon>
        <taxon>Endopterygota</taxon>
        <taxon>Lepidoptera</taxon>
        <taxon>Glossata</taxon>
        <taxon>Ditrysia</taxon>
        <taxon>Papilionoidea</taxon>
        <taxon>Nymphalidae</taxon>
        <taxon>Nymphalinae</taxon>
        <taxon>Euphydryas</taxon>
    </lineage>
</organism>
<protein>
    <recommendedName>
        <fullName evidence="4">BESS domain-containing protein</fullName>
    </recommendedName>
</protein>
<evidence type="ECO:0000313" key="2">
    <source>
        <dbReference type="EMBL" id="CAH2088380.1"/>
    </source>
</evidence>
<evidence type="ECO:0000313" key="3">
    <source>
        <dbReference type="Proteomes" id="UP001153954"/>
    </source>
</evidence>
<accession>A0AAU9TS27</accession>
<proteinExistence type="predicted"/>
<name>A0AAU9TS27_EUPED</name>
<dbReference type="EMBL" id="CAKOGL010000007">
    <property type="protein sequence ID" value="CAH2088380.1"/>
    <property type="molecule type" value="Genomic_DNA"/>
</dbReference>
<feature type="compositionally biased region" description="Basic and acidic residues" evidence="1">
    <location>
        <begin position="64"/>
        <end position="81"/>
    </location>
</feature>
<evidence type="ECO:0008006" key="4">
    <source>
        <dbReference type="Google" id="ProtNLM"/>
    </source>
</evidence>
<keyword evidence="3" id="KW-1185">Reference proteome</keyword>
<feature type="region of interest" description="Disordered" evidence="1">
    <location>
        <begin position="64"/>
        <end position="88"/>
    </location>
</feature>
<dbReference type="AlphaFoldDB" id="A0AAU9TS27"/>
<dbReference type="Proteomes" id="UP001153954">
    <property type="component" value="Unassembled WGS sequence"/>
</dbReference>
<reference evidence="2" key="1">
    <citation type="submission" date="2022-03" db="EMBL/GenBank/DDBJ databases">
        <authorList>
            <person name="Tunstrom K."/>
        </authorList>
    </citation>
    <scope>NUCLEOTIDE SEQUENCE</scope>
</reference>
<comment type="caution">
    <text evidence="2">The sequence shown here is derived from an EMBL/GenBank/DDBJ whole genome shotgun (WGS) entry which is preliminary data.</text>
</comment>